<keyword evidence="1" id="KW-0472">Membrane</keyword>
<reference evidence="2 3" key="1">
    <citation type="submission" date="2018-07" db="EMBL/GenBank/DDBJ databases">
        <title>Venubactetium sediminum gen. nov., sp. nov., isolated from a marine solar saltern.</title>
        <authorList>
            <person name="Wang S."/>
        </authorList>
    </citation>
    <scope>NUCLEOTIDE SEQUENCE [LARGE SCALE GENOMIC DNA]</scope>
    <source>
        <strain evidence="2 3">WD2A32</strain>
    </source>
</reference>
<dbReference type="RefSeq" id="WP_114583577.1">
    <property type="nucleotide sequence ID" value="NZ_QPMH01000026.1"/>
</dbReference>
<keyword evidence="1" id="KW-1133">Transmembrane helix</keyword>
<protein>
    <recommendedName>
        <fullName evidence="4">MFS transporter permease</fullName>
    </recommendedName>
</protein>
<dbReference type="EMBL" id="QPMH01000026">
    <property type="protein sequence ID" value="RDD60452.1"/>
    <property type="molecule type" value="Genomic_DNA"/>
</dbReference>
<name>A0A369T6D3_9PROT</name>
<gene>
    <name evidence="2" type="ORF">DRB17_17780</name>
</gene>
<feature type="transmembrane region" description="Helical" evidence="1">
    <location>
        <begin position="108"/>
        <end position="128"/>
    </location>
</feature>
<feature type="transmembrane region" description="Helical" evidence="1">
    <location>
        <begin position="191"/>
        <end position="206"/>
    </location>
</feature>
<dbReference type="Proteomes" id="UP000253941">
    <property type="component" value="Unassembled WGS sequence"/>
</dbReference>
<evidence type="ECO:0000313" key="2">
    <source>
        <dbReference type="EMBL" id="RDD60452.1"/>
    </source>
</evidence>
<keyword evidence="1" id="KW-0812">Transmembrane</keyword>
<feature type="transmembrane region" description="Helical" evidence="1">
    <location>
        <begin position="76"/>
        <end position="96"/>
    </location>
</feature>
<feature type="transmembrane region" description="Helical" evidence="1">
    <location>
        <begin position="48"/>
        <end position="70"/>
    </location>
</feature>
<accession>A0A369T6D3</accession>
<evidence type="ECO:0000256" key="1">
    <source>
        <dbReference type="SAM" id="Phobius"/>
    </source>
</evidence>
<evidence type="ECO:0008006" key="4">
    <source>
        <dbReference type="Google" id="ProtNLM"/>
    </source>
</evidence>
<sequence length="217" mass="22508">MLPFTPDILFSNLAHYNREVWPVAVLAYVLGLAAVALAFRPVAGGSRAVALVTAAAWVWVGAAYHLTYFATINFAAPLYGAVFIAQGALLAWTGAVRGKLRFAVRGDPFGWAGLGLVAFAMAVYPLVAPVEGHGWAGVPLFGLAPAPTAIFTLGMLLLTAGRAPVHLAVIPLLWSLAGGATAWILGITAGLTLPLAGLVGFGLVLWKNRRARLGAAA</sequence>
<keyword evidence="3" id="KW-1185">Reference proteome</keyword>
<feature type="transmembrane region" description="Helical" evidence="1">
    <location>
        <begin position="20"/>
        <end position="39"/>
    </location>
</feature>
<comment type="caution">
    <text evidence="2">The sequence shown here is derived from an EMBL/GenBank/DDBJ whole genome shotgun (WGS) entry which is preliminary data.</text>
</comment>
<organism evidence="2 3">
    <name type="scientific">Ferruginivarius sediminum</name>
    <dbReference type="NCBI Taxonomy" id="2661937"/>
    <lineage>
        <taxon>Bacteria</taxon>
        <taxon>Pseudomonadati</taxon>
        <taxon>Pseudomonadota</taxon>
        <taxon>Alphaproteobacteria</taxon>
        <taxon>Rhodospirillales</taxon>
        <taxon>Rhodospirillaceae</taxon>
        <taxon>Ferruginivarius</taxon>
    </lineage>
</organism>
<dbReference type="AlphaFoldDB" id="A0A369T6D3"/>
<evidence type="ECO:0000313" key="3">
    <source>
        <dbReference type="Proteomes" id="UP000253941"/>
    </source>
</evidence>
<dbReference type="InterPro" id="IPR045708">
    <property type="entry name" value="DUF6064"/>
</dbReference>
<proteinExistence type="predicted"/>
<feature type="transmembrane region" description="Helical" evidence="1">
    <location>
        <begin position="165"/>
        <end position="185"/>
    </location>
</feature>
<dbReference type="Pfam" id="PF19540">
    <property type="entry name" value="DUF6064"/>
    <property type="match status" value="1"/>
</dbReference>
<feature type="transmembrane region" description="Helical" evidence="1">
    <location>
        <begin position="134"/>
        <end position="158"/>
    </location>
</feature>